<dbReference type="Pfam" id="PF02397">
    <property type="entry name" value="Bac_transf"/>
    <property type="match status" value="1"/>
</dbReference>
<keyword evidence="2" id="KW-0472">Membrane</keyword>
<evidence type="ECO:0000259" key="3">
    <source>
        <dbReference type="Pfam" id="PF02397"/>
    </source>
</evidence>
<evidence type="ECO:0000256" key="1">
    <source>
        <dbReference type="ARBA" id="ARBA00006464"/>
    </source>
</evidence>
<proteinExistence type="inferred from homology"/>
<keyword evidence="5" id="KW-1185">Reference proteome</keyword>
<dbReference type="PANTHER" id="PTHR30576:SF10">
    <property type="entry name" value="SLL5057 PROTEIN"/>
    <property type="match status" value="1"/>
</dbReference>
<feature type="domain" description="Bacterial sugar transferase" evidence="3">
    <location>
        <begin position="31"/>
        <end position="219"/>
    </location>
</feature>
<evidence type="ECO:0000256" key="2">
    <source>
        <dbReference type="SAM" id="Phobius"/>
    </source>
</evidence>
<comment type="caution">
    <text evidence="4">The sequence shown here is derived from an EMBL/GenBank/DDBJ whole genome shotgun (WGS) entry which is preliminary data.</text>
</comment>
<dbReference type="EC" id="2.7.8.-" evidence="4"/>
<accession>A0ABV4Z078</accession>
<protein>
    <submittedName>
        <fullName evidence="4">Sugar transferase</fullName>
        <ecNumber evidence="4">2.7.8.-</ecNumber>
    </submittedName>
</protein>
<keyword evidence="4" id="KW-0808">Transferase</keyword>
<dbReference type="Proteomes" id="UP001241748">
    <property type="component" value="Unassembled WGS sequence"/>
</dbReference>
<evidence type="ECO:0000313" key="5">
    <source>
        <dbReference type="Proteomes" id="UP001241748"/>
    </source>
</evidence>
<sequence>MSNLANEDVNYLRNQKSSVNVSNGKVYLLTKRLIDIIGSLCGIILLSSLFLIIAILIKVEDPKGTIFFSQKRVGLNGREFKMYKFRSMVSNAEEKLSELLKFNEINGAMFKMKDDPRITKVGRFIRKTSIDELPQLINVLKGEMSLVGPRPPLPREVTEYSPYDKQRLLVTPGCTGLWQVGGRSNLSFQEMIELDLQYIERRSFLIDVKIILKTVLVLLGSKDAY</sequence>
<organism evidence="4 5">
    <name type="scientific">Neobacillus driksii</name>
    <dbReference type="NCBI Taxonomy" id="3035913"/>
    <lineage>
        <taxon>Bacteria</taxon>
        <taxon>Bacillati</taxon>
        <taxon>Bacillota</taxon>
        <taxon>Bacilli</taxon>
        <taxon>Bacillales</taxon>
        <taxon>Bacillaceae</taxon>
        <taxon>Neobacillus</taxon>
    </lineage>
</organism>
<dbReference type="EMBL" id="JAROBZ020000002">
    <property type="protein sequence ID" value="MFB3170034.1"/>
    <property type="molecule type" value="Genomic_DNA"/>
</dbReference>
<evidence type="ECO:0000313" key="4">
    <source>
        <dbReference type="EMBL" id="MFB3170034.1"/>
    </source>
</evidence>
<keyword evidence="2" id="KW-1133">Transmembrane helix</keyword>
<reference evidence="4 5" key="1">
    <citation type="submission" date="2024-05" db="EMBL/GenBank/DDBJ databases">
        <authorList>
            <person name="Venkateswaran K."/>
        </authorList>
    </citation>
    <scope>NUCLEOTIDE SEQUENCE [LARGE SCALE GENOMIC DNA]</scope>
    <source>
        <strain evidence="4 5">179-C4-2-HS</strain>
    </source>
</reference>
<dbReference type="RefSeq" id="WP_306074590.1">
    <property type="nucleotide sequence ID" value="NZ_JAROBZ020000002.1"/>
</dbReference>
<dbReference type="PANTHER" id="PTHR30576">
    <property type="entry name" value="COLANIC BIOSYNTHESIS UDP-GLUCOSE LIPID CARRIER TRANSFERASE"/>
    <property type="match status" value="1"/>
</dbReference>
<dbReference type="GO" id="GO:0016740">
    <property type="term" value="F:transferase activity"/>
    <property type="evidence" value="ECO:0007669"/>
    <property type="project" value="UniProtKB-KW"/>
</dbReference>
<keyword evidence="2" id="KW-0812">Transmembrane</keyword>
<dbReference type="InterPro" id="IPR003362">
    <property type="entry name" value="Bact_transf"/>
</dbReference>
<comment type="similarity">
    <text evidence="1">Belongs to the bacterial sugar transferase family.</text>
</comment>
<feature type="transmembrane region" description="Helical" evidence="2">
    <location>
        <begin position="36"/>
        <end position="57"/>
    </location>
</feature>
<gene>
    <name evidence="4" type="ORF">P5G62_023285</name>
</gene>
<name>A0ABV4Z078_9BACI</name>